<feature type="transmembrane region" description="Helical" evidence="16">
    <location>
        <begin position="562"/>
        <end position="582"/>
    </location>
</feature>
<keyword evidence="20" id="KW-1185">Reference proteome</keyword>
<feature type="transmembrane region" description="Helical" evidence="16">
    <location>
        <begin position="112"/>
        <end position="129"/>
    </location>
</feature>
<accession>A0A0Q9WL82</accession>
<dbReference type="CDD" id="cd18595">
    <property type="entry name" value="ABC_6TM_MRP1_2_3_6_D1_like"/>
    <property type="match status" value="1"/>
</dbReference>
<evidence type="ECO:0000256" key="16">
    <source>
        <dbReference type="SAM" id="Phobius"/>
    </source>
</evidence>
<keyword evidence="4" id="KW-0813">Transport</keyword>
<evidence type="ECO:0000256" key="14">
    <source>
        <dbReference type="ARBA" id="ARBA00047523"/>
    </source>
</evidence>
<dbReference type="InterPro" id="IPR036640">
    <property type="entry name" value="ABC1_TM_sf"/>
</dbReference>
<comment type="subcellular location">
    <subcellularLocation>
        <location evidence="2">Cell membrane</location>
        <topology evidence="2">Multi-pass membrane protein</topology>
    </subcellularLocation>
    <subcellularLocation>
        <location evidence="1">Vacuole membrane</location>
        <topology evidence="1">Multi-pass membrane protein</topology>
    </subcellularLocation>
</comment>
<name>A0A0Q9WL82_DROVI</name>
<dbReference type="CDD" id="cd03244">
    <property type="entry name" value="ABCC_MRP_domain2"/>
    <property type="match status" value="1"/>
</dbReference>
<evidence type="ECO:0000256" key="8">
    <source>
        <dbReference type="ARBA" id="ARBA00022741"/>
    </source>
</evidence>
<dbReference type="SUPFAM" id="SSF52540">
    <property type="entry name" value="P-loop containing nucleoside triphosphate hydrolases"/>
    <property type="match status" value="2"/>
</dbReference>
<reference evidence="19 20" key="1">
    <citation type="journal article" date="2007" name="Nature">
        <title>Evolution of genes and genomes on the Drosophila phylogeny.</title>
        <authorList>
            <consortium name="Drosophila 12 Genomes Consortium"/>
            <person name="Clark A.G."/>
            <person name="Eisen M.B."/>
            <person name="Smith D.R."/>
            <person name="Bergman C.M."/>
            <person name="Oliver B."/>
            <person name="Markow T.A."/>
            <person name="Kaufman T.C."/>
            <person name="Kellis M."/>
            <person name="Gelbart W."/>
            <person name="Iyer V.N."/>
            <person name="Pollard D.A."/>
            <person name="Sackton T.B."/>
            <person name="Larracuente A.M."/>
            <person name="Singh N.D."/>
            <person name="Abad J.P."/>
            <person name="Abt D.N."/>
            <person name="Adryan B."/>
            <person name="Aguade M."/>
            <person name="Akashi H."/>
            <person name="Anderson W.W."/>
            <person name="Aquadro C.F."/>
            <person name="Ardell D.H."/>
            <person name="Arguello R."/>
            <person name="Artieri C.G."/>
            <person name="Barbash D.A."/>
            <person name="Barker D."/>
            <person name="Barsanti P."/>
            <person name="Batterham P."/>
            <person name="Batzoglou S."/>
            <person name="Begun D."/>
            <person name="Bhutkar A."/>
            <person name="Blanco E."/>
            <person name="Bosak S.A."/>
            <person name="Bradley R.K."/>
            <person name="Brand A.D."/>
            <person name="Brent M.R."/>
            <person name="Brooks A.N."/>
            <person name="Brown R.H."/>
            <person name="Butlin R.K."/>
            <person name="Caggese C."/>
            <person name="Calvi B.R."/>
            <person name="Bernardo de Carvalho A."/>
            <person name="Caspi A."/>
            <person name="Castrezana S."/>
            <person name="Celniker S.E."/>
            <person name="Chang J.L."/>
            <person name="Chapple C."/>
            <person name="Chatterji S."/>
            <person name="Chinwalla A."/>
            <person name="Civetta A."/>
            <person name="Clifton S.W."/>
            <person name="Comeron J.M."/>
            <person name="Costello J.C."/>
            <person name="Coyne J.A."/>
            <person name="Daub J."/>
            <person name="David R.G."/>
            <person name="Delcher A.L."/>
            <person name="Delehaunty K."/>
            <person name="Do C.B."/>
            <person name="Ebling H."/>
            <person name="Edwards K."/>
            <person name="Eickbush T."/>
            <person name="Evans J.D."/>
            <person name="Filipski A."/>
            <person name="Findeiss S."/>
            <person name="Freyhult E."/>
            <person name="Fulton L."/>
            <person name="Fulton R."/>
            <person name="Garcia A.C."/>
            <person name="Gardiner A."/>
            <person name="Garfield D.A."/>
            <person name="Garvin B.E."/>
            <person name="Gibson G."/>
            <person name="Gilbert D."/>
            <person name="Gnerre S."/>
            <person name="Godfrey J."/>
            <person name="Good R."/>
            <person name="Gotea V."/>
            <person name="Gravely B."/>
            <person name="Greenberg A.J."/>
            <person name="Griffiths-Jones S."/>
            <person name="Gross S."/>
            <person name="Guigo R."/>
            <person name="Gustafson E.A."/>
            <person name="Haerty W."/>
            <person name="Hahn M.W."/>
            <person name="Halligan D.L."/>
            <person name="Halpern A.L."/>
            <person name="Halter G.M."/>
            <person name="Han M.V."/>
            <person name="Heger A."/>
            <person name="Hillier L."/>
            <person name="Hinrichs A.S."/>
            <person name="Holmes I."/>
            <person name="Hoskins R.A."/>
            <person name="Hubisz M.J."/>
            <person name="Hultmark D."/>
            <person name="Huntley M.A."/>
            <person name="Jaffe D.B."/>
            <person name="Jagadeeshan S."/>
            <person name="Jeck W.R."/>
            <person name="Johnson J."/>
            <person name="Jones C.D."/>
            <person name="Jordan W.C."/>
            <person name="Karpen G.H."/>
            <person name="Kataoka E."/>
            <person name="Keightley P.D."/>
            <person name="Kheradpour P."/>
            <person name="Kirkness E.F."/>
            <person name="Koerich L.B."/>
            <person name="Kristiansen K."/>
            <person name="Kudrna D."/>
            <person name="Kulathinal R.J."/>
            <person name="Kumar S."/>
            <person name="Kwok R."/>
            <person name="Lander E."/>
            <person name="Langley C.H."/>
            <person name="Lapoint R."/>
            <person name="Lazzaro B.P."/>
            <person name="Lee S.J."/>
            <person name="Levesque L."/>
            <person name="Li R."/>
            <person name="Lin C.F."/>
            <person name="Lin M.F."/>
            <person name="Lindblad-Toh K."/>
            <person name="Llopart A."/>
            <person name="Long M."/>
            <person name="Low L."/>
            <person name="Lozovsky E."/>
            <person name="Lu J."/>
            <person name="Luo M."/>
            <person name="Machado C.A."/>
            <person name="Makalowski W."/>
            <person name="Marzo M."/>
            <person name="Matsuda M."/>
            <person name="Matzkin L."/>
            <person name="McAllister B."/>
            <person name="McBride C.S."/>
            <person name="McKernan B."/>
            <person name="McKernan K."/>
            <person name="Mendez-Lago M."/>
            <person name="Minx P."/>
            <person name="Mollenhauer M.U."/>
            <person name="Montooth K."/>
            <person name="Mount S.M."/>
            <person name="Mu X."/>
            <person name="Myers E."/>
            <person name="Negre B."/>
            <person name="Newfeld S."/>
            <person name="Nielsen R."/>
            <person name="Noor M.A."/>
            <person name="O'Grady P."/>
            <person name="Pachter L."/>
            <person name="Papaceit M."/>
            <person name="Parisi M.J."/>
            <person name="Parisi M."/>
            <person name="Parts L."/>
            <person name="Pedersen J.S."/>
            <person name="Pesole G."/>
            <person name="Phillippy A.M."/>
            <person name="Ponting C.P."/>
            <person name="Pop M."/>
            <person name="Porcelli D."/>
            <person name="Powell J.R."/>
            <person name="Prohaska S."/>
            <person name="Pruitt K."/>
            <person name="Puig M."/>
            <person name="Quesneville H."/>
            <person name="Ram K.R."/>
            <person name="Rand D."/>
            <person name="Rasmussen M.D."/>
            <person name="Reed L.K."/>
            <person name="Reenan R."/>
            <person name="Reily A."/>
            <person name="Remington K.A."/>
            <person name="Rieger T.T."/>
            <person name="Ritchie M.G."/>
            <person name="Robin C."/>
            <person name="Rogers Y.H."/>
            <person name="Rohde C."/>
            <person name="Rozas J."/>
            <person name="Rubenfield M.J."/>
            <person name="Ruiz A."/>
            <person name="Russo S."/>
            <person name="Salzberg S.L."/>
            <person name="Sanchez-Gracia A."/>
            <person name="Saranga D.J."/>
            <person name="Sato H."/>
            <person name="Schaeffer S.W."/>
            <person name="Schatz M.C."/>
            <person name="Schlenke T."/>
            <person name="Schwartz R."/>
            <person name="Segarra C."/>
            <person name="Singh R.S."/>
            <person name="Sirot L."/>
            <person name="Sirota M."/>
            <person name="Sisneros N.B."/>
            <person name="Smith C.D."/>
            <person name="Smith T.F."/>
            <person name="Spieth J."/>
            <person name="Stage D.E."/>
            <person name="Stark A."/>
            <person name="Stephan W."/>
            <person name="Strausberg R.L."/>
            <person name="Strempel S."/>
            <person name="Sturgill D."/>
            <person name="Sutton G."/>
            <person name="Sutton G.G."/>
            <person name="Tao W."/>
            <person name="Teichmann S."/>
            <person name="Tobari Y.N."/>
            <person name="Tomimura Y."/>
            <person name="Tsolas J.M."/>
            <person name="Valente V.L."/>
            <person name="Venter E."/>
            <person name="Venter J.C."/>
            <person name="Vicario S."/>
            <person name="Vieira F.G."/>
            <person name="Vilella A.J."/>
            <person name="Villasante A."/>
            <person name="Walenz B."/>
            <person name="Wang J."/>
            <person name="Wasserman M."/>
            <person name="Watts T."/>
            <person name="Wilson D."/>
            <person name="Wilson R.K."/>
            <person name="Wing R.A."/>
            <person name="Wolfner M.F."/>
            <person name="Wong A."/>
            <person name="Wong G.K."/>
            <person name="Wu C.I."/>
            <person name="Wu G."/>
            <person name="Yamamoto D."/>
            <person name="Yang H.P."/>
            <person name="Yang S.P."/>
            <person name="Yorke J.A."/>
            <person name="Yoshida K."/>
            <person name="Zdobnov E."/>
            <person name="Zhang P."/>
            <person name="Zhang Y."/>
            <person name="Zimin A.V."/>
            <person name="Baldwin J."/>
            <person name="Abdouelleil A."/>
            <person name="Abdulkadir J."/>
            <person name="Abebe A."/>
            <person name="Abera B."/>
            <person name="Abreu J."/>
            <person name="Acer S.C."/>
            <person name="Aftuck L."/>
            <person name="Alexander A."/>
            <person name="An P."/>
            <person name="Anderson E."/>
            <person name="Anderson S."/>
            <person name="Arachi H."/>
            <person name="Azer M."/>
            <person name="Bachantsang P."/>
            <person name="Barry A."/>
            <person name="Bayul T."/>
            <person name="Berlin A."/>
            <person name="Bessette D."/>
            <person name="Bloom T."/>
            <person name="Blye J."/>
            <person name="Boguslavskiy L."/>
            <person name="Bonnet C."/>
            <person name="Boukhgalter B."/>
            <person name="Bourzgui I."/>
            <person name="Brown A."/>
            <person name="Cahill P."/>
            <person name="Channer S."/>
            <person name="Cheshatsang Y."/>
            <person name="Chuda L."/>
            <person name="Citroen M."/>
            <person name="Collymore A."/>
            <person name="Cooke P."/>
            <person name="Costello M."/>
            <person name="D'Aco K."/>
            <person name="Daza R."/>
            <person name="De Haan G."/>
            <person name="DeGray S."/>
            <person name="DeMaso C."/>
            <person name="Dhargay N."/>
            <person name="Dooley K."/>
            <person name="Dooley E."/>
            <person name="Doricent M."/>
            <person name="Dorje P."/>
            <person name="Dorjee K."/>
            <person name="Dupes A."/>
            <person name="Elong R."/>
            <person name="Falk J."/>
            <person name="Farina A."/>
            <person name="Faro S."/>
            <person name="Ferguson D."/>
            <person name="Fisher S."/>
            <person name="Foley C.D."/>
            <person name="Franke A."/>
            <person name="Friedrich D."/>
            <person name="Gadbois L."/>
            <person name="Gearin G."/>
            <person name="Gearin C.R."/>
            <person name="Giannoukos G."/>
            <person name="Goode T."/>
            <person name="Graham J."/>
            <person name="Grandbois E."/>
            <person name="Grewal S."/>
            <person name="Gyaltsen K."/>
            <person name="Hafez N."/>
            <person name="Hagos B."/>
            <person name="Hall J."/>
            <person name="Henson C."/>
            <person name="Hollinger A."/>
            <person name="Honan T."/>
            <person name="Huard M.D."/>
            <person name="Hughes L."/>
            <person name="Hurhula B."/>
            <person name="Husby M.E."/>
            <person name="Kamat A."/>
            <person name="Kanga B."/>
            <person name="Kashin S."/>
            <person name="Khazanovich D."/>
            <person name="Kisner P."/>
            <person name="Lance K."/>
            <person name="Lara M."/>
            <person name="Lee W."/>
            <person name="Lennon N."/>
            <person name="Letendre F."/>
            <person name="LeVine R."/>
            <person name="Lipovsky A."/>
            <person name="Liu X."/>
            <person name="Liu J."/>
            <person name="Liu S."/>
            <person name="Lokyitsang T."/>
            <person name="Lokyitsang Y."/>
            <person name="Lubonja R."/>
            <person name="Lui A."/>
            <person name="MacDonald P."/>
            <person name="Magnisalis V."/>
            <person name="Maru K."/>
            <person name="Matthews C."/>
            <person name="McCusker W."/>
            <person name="McDonough S."/>
            <person name="Mehta T."/>
            <person name="Meldrim J."/>
            <person name="Meneus L."/>
            <person name="Mihai O."/>
            <person name="Mihalev A."/>
            <person name="Mihova T."/>
            <person name="Mittelman R."/>
            <person name="Mlenga V."/>
            <person name="Montmayeur A."/>
            <person name="Mulrain L."/>
            <person name="Navidi A."/>
            <person name="Naylor J."/>
            <person name="Negash T."/>
            <person name="Nguyen T."/>
            <person name="Nguyen N."/>
            <person name="Nicol R."/>
            <person name="Norbu C."/>
            <person name="Norbu N."/>
            <person name="Novod N."/>
            <person name="O'Neill B."/>
            <person name="Osman S."/>
            <person name="Markiewicz E."/>
            <person name="Oyono O.L."/>
            <person name="Patti C."/>
            <person name="Phunkhang P."/>
            <person name="Pierre F."/>
            <person name="Priest M."/>
            <person name="Raghuraman S."/>
            <person name="Rege F."/>
            <person name="Reyes R."/>
            <person name="Rise C."/>
            <person name="Rogov P."/>
            <person name="Ross K."/>
            <person name="Ryan E."/>
            <person name="Settipalli S."/>
            <person name="Shea T."/>
            <person name="Sherpa N."/>
            <person name="Shi L."/>
            <person name="Shih D."/>
            <person name="Sparrow T."/>
            <person name="Spaulding J."/>
            <person name="Stalker J."/>
            <person name="Stange-Thomann N."/>
            <person name="Stavropoulos S."/>
            <person name="Stone C."/>
            <person name="Strader C."/>
            <person name="Tesfaye S."/>
            <person name="Thomson T."/>
            <person name="Thoulutsang Y."/>
            <person name="Thoulutsang D."/>
            <person name="Topham K."/>
            <person name="Topping I."/>
            <person name="Tsamla T."/>
            <person name="Vassiliev H."/>
            <person name="Vo A."/>
            <person name="Wangchuk T."/>
            <person name="Wangdi T."/>
            <person name="Weiand M."/>
            <person name="Wilkinson J."/>
            <person name="Wilson A."/>
            <person name="Yadav S."/>
            <person name="Young G."/>
            <person name="Yu Q."/>
            <person name="Zembek L."/>
            <person name="Zhong D."/>
            <person name="Zimmer A."/>
            <person name="Zwirko Z."/>
            <person name="Jaffe D.B."/>
            <person name="Alvarez P."/>
            <person name="Brockman W."/>
            <person name="Butler J."/>
            <person name="Chin C."/>
            <person name="Gnerre S."/>
            <person name="Grabherr M."/>
            <person name="Kleber M."/>
            <person name="Mauceli E."/>
            <person name="MacCallum I."/>
        </authorList>
    </citation>
    <scope>NUCLEOTIDE SEQUENCE [LARGE SCALE GENOMIC DNA]</scope>
    <source>
        <strain evidence="20">Tucson 15010-1051.87</strain>
    </source>
</reference>
<feature type="domain" description="ABC transporter" evidence="17">
    <location>
        <begin position="651"/>
        <end position="875"/>
    </location>
</feature>
<feature type="transmembrane region" description="Helical" evidence="16">
    <location>
        <begin position="1215"/>
        <end position="1237"/>
    </location>
</feature>
<evidence type="ECO:0000256" key="10">
    <source>
        <dbReference type="ARBA" id="ARBA00022967"/>
    </source>
</evidence>
<evidence type="ECO:0000256" key="5">
    <source>
        <dbReference type="ARBA" id="ARBA00022475"/>
    </source>
</evidence>
<dbReference type="InterPro" id="IPR003593">
    <property type="entry name" value="AAA+_ATPase"/>
</dbReference>
<evidence type="ECO:0000256" key="7">
    <source>
        <dbReference type="ARBA" id="ARBA00022737"/>
    </source>
</evidence>
<evidence type="ECO:0000259" key="18">
    <source>
        <dbReference type="PROSITE" id="PS50929"/>
    </source>
</evidence>
<dbReference type="EC" id="7.6.2.3" evidence="13"/>
<evidence type="ECO:0000313" key="20">
    <source>
        <dbReference type="Proteomes" id="UP000008792"/>
    </source>
</evidence>
<dbReference type="SUPFAM" id="SSF90123">
    <property type="entry name" value="ABC transporter transmembrane region"/>
    <property type="match status" value="2"/>
</dbReference>
<feature type="domain" description="ABC transmembrane type-1" evidence="18">
    <location>
        <begin position="334"/>
        <end position="619"/>
    </location>
</feature>
<dbReference type="CDD" id="cd03250">
    <property type="entry name" value="ABCC_MRP_domain1"/>
    <property type="match status" value="1"/>
</dbReference>
<dbReference type="CDD" id="cd18603">
    <property type="entry name" value="ABC_6TM_MRP1_2_3_6_D2_like"/>
    <property type="match status" value="1"/>
</dbReference>
<feature type="region of interest" description="Disordered" evidence="15">
    <location>
        <begin position="292"/>
        <end position="312"/>
    </location>
</feature>
<dbReference type="GO" id="GO:0005524">
    <property type="term" value="F:ATP binding"/>
    <property type="evidence" value="ECO:0007669"/>
    <property type="project" value="UniProtKB-KW"/>
</dbReference>
<feature type="transmembrane region" description="Helical" evidence="16">
    <location>
        <begin position="78"/>
        <end position="97"/>
    </location>
</feature>
<keyword evidence="12 16" id="KW-0472">Membrane</keyword>
<feature type="domain" description="ABC transmembrane type-1" evidence="18">
    <location>
        <begin position="992"/>
        <end position="1271"/>
    </location>
</feature>
<keyword evidence="10" id="KW-1278">Translocase</keyword>
<dbReference type="Pfam" id="PF00005">
    <property type="entry name" value="ABC_tran"/>
    <property type="match status" value="2"/>
</dbReference>
<dbReference type="PROSITE" id="PS00211">
    <property type="entry name" value="ABC_TRANSPORTER_1"/>
    <property type="match status" value="2"/>
</dbReference>
<dbReference type="InterPro" id="IPR050173">
    <property type="entry name" value="ABC_transporter_C-like"/>
</dbReference>
<dbReference type="InterPro" id="IPR027417">
    <property type="entry name" value="P-loop_NTPase"/>
</dbReference>
<proteinExistence type="inferred from homology"/>
<evidence type="ECO:0000256" key="1">
    <source>
        <dbReference type="ARBA" id="ARBA00004128"/>
    </source>
</evidence>
<evidence type="ECO:0000256" key="6">
    <source>
        <dbReference type="ARBA" id="ARBA00022692"/>
    </source>
</evidence>
<evidence type="ECO:0000259" key="17">
    <source>
        <dbReference type="PROSITE" id="PS50893"/>
    </source>
</evidence>
<feature type="compositionally biased region" description="Polar residues" evidence="15">
    <location>
        <begin position="298"/>
        <end position="312"/>
    </location>
</feature>
<dbReference type="GO" id="GO:0016887">
    <property type="term" value="F:ATP hydrolysis activity"/>
    <property type="evidence" value="ECO:0007669"/>
    <property type="project" value="InterPro"/>
</dbReference>
<evidence type="ECO:0000256" key="11">
    <source>
        <dbReference type="ARBA" id="ARBA00022989"/>
    </source>
</evidence>
<keyword evidence="8" id="KW-0547">Nucleotide-binding</keyword>
<feature type="transmembrane region" description="Helical" evidence="16">
    <location>
        <begin position="189"/>
        <end position="209"/>
    </location>
</feature>
<dbReference type="InterPro" id="IPR005292">
    <property type="entry name" value="MRP"/>
</dbReference>
<dbReference type="Gene3D" id="3.40.50.300">
    <property type="entry name" value="P-loop containing nucleotide triphosphate hydrolases"/>
    <property type="match status" value="2"/>
</dbReference>
<feature type="transmembrane region" description="Helical" evidence="16">
    <location>
        <begin position="40"/>
        <end position="58"/>
    </location>
</feature>
<dbReference type="Pfam" id="PF24357">
    <property type="entry name" value="TMD0_ABC"/>
    <property type="match status" value="1"/>
</dbReference>
<dbReference type="PROSITE" id="PS50929">
    <property type="entry name" value="ABC_TM1F"/>
    <property type="match status" value="2"/>
</dbReference>
<feature type="transmembrane region" description="Helical" evidence="16">
    <location>
        <begin position="136"/>
        <end position="155"/>
    </location>
</feature>
<dbReference type="GO" id="GO:0005886">
    <property type="term" value="C:plasma membrane"/>
    <property type="evidence" value="ECO:0007669"/>
    <property type="project" value="UniProtKB-SubCell"/>
</dbReference>
<dbReference type="FunFam" id="3.40.50.300:FF:000074">
    <property type="entry name" value="Multidrug resistance-associated protein 5 isoform 1"/>
    <property type="match status" value="1"/>
</dbReference>
<evidence type="ECO:0000256" key="13">
    <source>
        <dbReference type="ARBA" id="ARBA00024220"/>
    </source>
</evidence>
<dbReference type="InterPro" id="IPR003439">
    <property type="entry name" value="ABC_transporter-like_ATP-bd"/>
</dbReference>
<evidence type="ECO:0000256" key="4">
    <source>
        <dbReference type="ARBA" id="ARBA00022448"/>
    </source>
</evidence>
<gene>
    <name evidence="19" type="primary">Dvir\GJ16281</name>
    <name evidence="19" type="ORF">Dvir_GJ16281</name>
</gene>
<evidence type="ECO:0000313" key="19">
    <source>
        <dbReference type="EMBL" id="KRF85628.1"/>
    </source>
</evidence>
<feature type="domain" description="ABC transporter" evidence="17">
    <location>
        <begin position="1309"/>
        <end position="1543"/>
    </location>
</feature>
<dbReference type="NCBIfam" id="TIGR00957">
    <property type="entry name" value="MRP_assoc_pro"/>
    <property type="match status" value="1"/>
</dbReference>
<dbReference type="FunFam" id="3.40.50.300:FF:000812">
    <property type="entry name" value="multidrug resistance-associated protein 1 isoform X15"/>
    <property type="match status" value="1"/>
</dbReference>
<dbReference type="FunFam" id="1.20.1560.10:FF:000041">
    <property type="entry name" value="Multidrug-Resistance like protein 1, isoform C"/>
    <property type="match status" value="1"/>
</dbReference>
<dbReference type="PROSITE" id="PS50893">
    <property type="entry name" value="ABC_TRANSPORTER_2"/>
    <property type="match status" value="2"/>
</dbReference>
<evidence type="ECO:0000256" key="12">
    <source>
        <dbReference type="ARBA" id="ARBA00023136"/>
    </source>
</evidence>
<feature type="transmembrane region" description="Helical" evidence="16">
    <location>
        <begin position="1117"/>
        <end position="1145"/>
    </location>
</feature>
<evidence type="ECO:0000256" key="3">
    <source>
        <dbReference type="ARBA" id="ARBA00009726"/>
    </source>
</evidence>
<keyword evidence="5" id="KW-1003">Cell membrane</keyword>
<dbReference type="GO" id="GO:0005774">
    <property type="term" value="C:vacuolar membrane"/>
    <property type="evidence" value="ECO:0007669"/>
    <property type="project" value="UniProtKB-SubCell"/>
</dbReference>
<keyword evidence="6 16" id="KW-0812">Transmembrane</keyword>
<evidence type="ECO:0000256" key="2">
    <source>
        <dbReference type="ARBA" id="ARBA00004651"/>
    </source>
</evidence>
<dbReference type="GO" id="GO:0015431">
    <property type="term" value="F:ABC-type glutathione S-conjugate transporter activity"/>
    <property type="evidence" value="ECO:0007669"/>
    <property type="project" value="UniProtKB-EC"/>
</dbReference>
<dbReference type="PANTHER" id="PTHR24223:SF443">
    <property type="entry name" value="MULTIDRUG-RESISTANCE LIKE PROTEIN 1, ISOFORM I"/>
    <property type="match status" value="1"/>
</dbReference>
<protein>
    <recommendedName>
        <fullName evidence="13">ABC-type glutathione-S-conjugate transporter</fullName>
        <ecNumber evidence="13">7.6.2.3</ecNumber>
    </recommendedName>
</protein>
<dbReference type="FunFam" id="1.20.1560.10:FF:000001">
    <property type="entry name" value="ATP-binding cassette subfamily C member 1"/>
    <property type="match status" value="1"/>
</dbReference>
<keyword evidence="7" id="KW-0677">Repeat</keyword>
<dbReference type="Pfam" id="PF00664">
    <property type="entry name" value="ABC_membrane"/>
    <property type="match status" value="2"/>
</dbReference>
<dbReference type="SMART" id="SM00382">
    <property type="entry name" value="AAA"/>
    <property type="match status" value="2"/>
</dbReference>
<dbReference type="EMBL" id="CH940661">
    <property type="protein sequence ID" value="KRF85628.1"/>
    <property type="molecule type" value="Genomic_DNA"/>
</dbReference>
<comment type="similarity">
    <text evidence="3">Belongs to the ABC transporter superfamily. ABCC family. Conjugate transporter (TC 3.A.1.208) subfamily.</text>
</comment>
<keyword evidence="11 16" id="KW-1133">Transmembrane helix</keyword>
<keyword evidence="9" id="KW-0067">ATP-binding</keyword>
<dbReference type="Gene3D" id="1.20.1560.10">
    <property type="entry name" value="ABC transporter type 1, transmembrane domain"/>
    <property type="match status" value="2"/>
</dbReference>
<organism evidence="19 20">
    <name type="scientific">Drosophila virilis</name>
    <name type="common">Fruit fly</name>
    <dbReference type="NCBI Taxonomy" id="7244"/>
    <lineage>
        <taxon>Eukaryota</taxon>
        <taxon>Metazoa</taxon>
        <taxon>Ecdysozoa</taxon>
        <taxon>Arthropoda</taxon>
        <taxon>Hexapoda</taxon>
        <taxon>Insecta</taxon>
        <taxon>Pterygota</taxon>
        <taxon>Neoptera</taxon>
        <taxon>Endopterygota</taxon>
        <taxon>Diptera</taxon>
        <taxon>Brachycera</taxon>
        <taxon>Muscomorpha</taxon>
        <taxon>Ephydroidea</taxon>
        <taxon>Drosophilidae</taxon>
        <taxon>Drosophila</taxon>
    </lineage>
</organism>
<evidence type="ECO:0000256" key="9">
    <source>
        <dbReference type="ARBA" id="ARBA00022840"/>
    </source>
</evidence>
<dbReference type="OrthoDB" id="6500128at2759"/>
<evidence type="ECO:0000256" key="15">
    <source>
        <dbReference type="SAM" id="MobiDB-lite"/>
    </source>
</evidence>
<dbReference type="InterPro" id="IPR056227">
    <property type="entry name" value="TMD0_ABC"/>
</dbReference>
<feature type="transmembrane region" description="Helical" evidence="16">
    <location>
        <begin position="375"/>
        <end position="396"/>
    </location>
</feature>
<dbReference type="InterPro" id="IPR011527">
    <property type="entry name" value="ABC1_TM_dom"/>
</dbReference>
<dbReference type="Proteomes" id="UP000008792">
    <property type="component" value="Unassembled WGS sequence"/>
</dbReference>
<dbReference type="SMR" id="A0A0Q9WL82"/>
<feature type="transmembrane region" description="Helical" evidence="16">
    <location>
        <begin position="451"/>
        <end position="470"/>
    </location>
</feature>
<sequence length="1548" mass="174434">MGDATAFSSMDEFCGSTFWDANETWWTTDPDFTPCFEQTVLVWAPCAFFWLFMLFDFWYLKASLDKNIPWNRLNISKLLINVGLLVVTALDLIMSFVKKGGDSELPLYGVDIWTPIIKLLTFLMVLMFIPLNRKYGVQTSGCQFMFWFLLTIFSIPRCRTEARLHQERGQIIGSQQAEPHDFTWETYQFASFFIFFAFTCLMLILNCFADQLPRQTKYYRGPKEIPELSASFLSRITYSWFDRMALKGYRNPLEEKDLWDLRPQDSCKEVMPTFAHYWNKNVRKNYKRASGGQEPKAQFSNGKVSFENPQSNGRKKGMASIMPPIYRSFGGIFLFGSFFKLITDILTFAQPQVLSLIIGYVEDFAKVPQPEWKGIMYSILLFVLASAQTFILAQYFHRMFIVGLRIRTALINCIYRKALRISNAARKASTVGEIVNLMAVDAQRFMDLTTYLNMLWSAPLQIALALYFLWQQLGPSVLAGLAVMIIMIPLNGFIASRIKTYQIRQMKYKDERVKLMNEVLSGIKVLKLYAWEPSFEKQVLDIRDKEIATLRATAYLNASTSFLWSCAPFLVSLVTFATYVLIDENNVLDAKKTFVSLSLFNILRFPLTMLPMLITNLVQTQVSVQRINKFLNSEELDPNNVQHDASKPHPMSIENGHFSWGDEDEMTLKNINMQVPKNNLVAIVGTVGSGKSSVIQALLGEMEKISGTVNTVGKMAYVPQQAWIQNATVRDNILFGKPYDRKRYNKVIDACALRTDIEILSAGDLTEVGEKGINLSGGQKQRISLARAVYHNADLYLLDDPLSAVDSHVGKHIFEEVIGPKGMLAKKTRVLVTHGITFLPQTDKIYVMKMGEISENGTYAELLKNRGAFADFLMQHLQEGEEEEEELNQIKRQLSQTDPALVAPFEKAILLARTESLSDSISVTSADSLMGGSLRRRGKRQDSYDSNASAASLKKKQEVEGKLIETEKSQTGGVDFAVYKHYIKSVGIFLSVATLVLNFVFQAFQIGSNLWLTQWSNDKAVEHDTGLRNMYLGVYGAFGFGQGLGNYGAAITLFTSSLNASFKVFRQLFNNLMHCPSEFFDTTPKGRILDRCSNDIHSLDMIMPLNIRMCLSTAFQVLATIVVISISTPIFLAVIVPIGFIYYFAQRFYVATSRQLMRLESVSRSPIYSHFGETVTGVSTIRAYTVQDRFIEESDNKVDKNQVCKYPSLIANRWLAVRLEMVGNLIILFASLFAVLGGQTNPGLVGLSVSYALQVTQTLNWLVRMSSDIETNIVSVERIKEYGETKQEAAWELEEDKKKPKNWPEDGRVEFKDFQVRYREGLELVLRGVSFNISGGQKVGIVGRTGAGKSSLTLALFRIIESAGGKILIDGIDIATMGLHMLRSRLTIIPQDPVLFSGSLRSNLDPFEVKTDDEIWKALELSHLKAFAKSLTAGLNHEISEGGENLSVGQRQLVCLARALLRKTKVLVLDEATAAVDLETDDLIQKTIRSEFRECTVLTIAHRLNTILDSDKVIVLDKGQITEFDAPSALLADPKSAFFSMAKDANLV</sequence>
<feature type="transmembrane region" description="Helical" evidence="16">
    <location>
        <begin position="476"/>
        <end position="494"/>
    </location>
</feature>
<dbReference type="PANTHER" id="PTHR24223">
    <property type="entry name" value="ATP-BINDING CASSETTE SUB-FAMILY C"/>
    <property type="match status" value="1"/>
</dbReference>
<dbReference type="InterPro" id="IPR017871">
    <property type="entry name" value="ABC_transporter-like_CS"/>
</dbReference>
<comment type="catalytic activity">
    <reaction evidence="14">
        <text>leukotriene C4(in) + ATP + H2O = leukotriene C4(out) + ADP + phosphate + H(+)</text>
        <dbReference type="Rhea" id="RHEA:38963"/>
        <dbReference type="ChEBI" id="CHEBI:15377"/>
        <dbReference type="ChEBI" id="CHEBI:15378"/>
        <dbReference type="ChEBI" id="CHEBI:30616"/>
        <dbReference type="ChEBI" id="CHEBI:43474"/>
        <dbReference type="ChEBI" id="CHEBI:57973"/>
        <dbReference type="ChEBI" id="CHEBI:456216"/>
    </reaction>
    <physiologicalReaction direction="left-to-right" evidence="14">
        <dbReference type="Rhea" id="RHEA:38964"/>
    </physiologicalReaction>
</comment>
<feature type="transmembrane region" description="Helical" evidence="16">
    <location>
        <begin position="324"/>
        <end position="342"/>
    </location>
</feature>